<evidence type="ECO:0000259" key="1">
    <source>
        <dbReference type="Pfam" id="PF01593"/>
    </source>
</evidence>
<dbReference type="InterPro" id="IPR036188">
    <property type="entry name" value="FAD/NAD-bd_sf"/>
</dbReference>
<dbReference type="PANTHER" id="PTHR42923:SF3">
    <property type="entry name" value="PROTOPORPHYRINOGEN OXIDASE"/>
    <property type="match status" value="1"/>
</dbReference>
<organism evidence="2 3">
    <name type="scientific">Gordonia defluvii</name>
    <dbReference type="NCBI Taxonomy" id="283718"/>
    <lineage>
        <taxon>Bacteria</taxon>
        <taxon>Bacillati</taxon>
        <taxon>Actinomycetota</taxon>
        <taxon>Actinomycetes</taxon>
        <taxon>Mycobacteriales</taxon>
        <taxon>Gordoniaceae</taxon>
        <taxon>Gordonia</taxon>
    </lineage>
</organism>
<dbReference type="InterPro" id="IPR050464">
    <property type="entry name" value="Zeta_carotene_desat/Oxidored"/>
</dbReference>
<protein>
    <submittedName>
        <fullName evidence="2">Protoporphyrinogen oxidase</fullName>
    </submittedName>
</protein>
<evidence type="ECO:0000313" key="2">
    <source>
        <dbReference type="EMBL" id="GAA3047663.1"/>
    </source>
</evidence>
<dbReference type="Gene3D" id="1.10.3110.10">
    <property type="entry name" value="protoporphyrinogen ix oxidase, domain 3"/>
    <property type="match status" value="1"/>
</dbReference>
<gene>
    <name evidence="2" type="ORF">GCM10010528_28640</name>
</gene>
<keyword evidence="3" id="KW-1185">Reference proteome</keyword>
<evidence type="ECO:0000313" key="3">
    <source>
        <dbReference type="Proteomes" id="UP001501035"/>
    </source>
</evidence>
<reference evidence="3" key="1">
    <citation type="journal article" date="2019" name="Int. J. Syst. Evol. Microbiol.">
        <title>The Global Catalogue of Microorganisms (GCM) 10K type strain sequencing project: providing services to taxonomists for standard genome sequencing and annotation.</title>
        <authorList>
            <consortium name="The Broad Institute Genomics Platform"/>
            <consortium name="The Broad Institute Genome Sequencing Center for Infectious Disease"/>
            <person name="Wu L."/>
            <person name="Ma J."/>
        </authorList>
    </citation>
    <scope>NUCLEOTIDE SEQUENCE [LARGE SCALE GENOMIC DNA]</scope>
    <source>
        <strain evidence="3">JCM 14234</strain>
    </source>
</reference>
<feature type="domain" description="Amine oxidase" evidence="1">
    <location>
        <begin position="11"/>
        <end position="455"/>
    </location>
</feature>
<dbReference type="RefSeq" id="WP_290704927.1">
    <property type="nucleotide sequence ID" value="NZ_BAAAVS010000058.1"/>
</dbReference>
<dbReference type="PANTHER" id="PTHR42923">
    <property type="entry name" value="PROTOPORPHYRINOGEN OXIDASE"/>
    <property type="match status" value="1"/>
</dbReference>
<dbReference type="SUPFAM" id="SSF54373">
    <property type="entry name" value="FAD-linked reductases, C-terminal domain"/>
    <property type="match status" value="1"/>
</dbReference>
<dbReference type="EMBL" id="BAAAVS010000058">
    <property type="protein sequence ID" value="GAA3047663.1"/>
    <property type="molecule type" value="Genomic_DNA"/>
</dbReference>
<name>A0ABP6LKI0_9ACTN</name>
<dbReference type="Proteomes" id="UP001501035">
    <property type="component" value="Unassembled WGS sequence"/>
</dbReference>
<dbReference type="InterPro" id="IPR002937">
    <property type="entry name" value="Amino_oxidase"/>
</dbReference>
<dbReference type="Gene3D" id="3.90.660.20">
    <property type="entry name" value="Protoporphyrinogen oxidase, mitochondrial, domain 2"/>
    <property type="match status" value="1"/>
</dbReference>
<proteinExistence type="predicted"/>
<dbReference type="SUPFAM" id="SSF51905">
    <property type="entry name" value="FAD/NAD(P)-binding domain"/>
    <property type="match status" value="1"/>
</dbReference>
<dbReference type="Pfam" id="PF01593">
    <property type="entry name" value="Amino_oxidase"/>
    <property type="match status" value="1"/>
</dbReference>
<sequence>MSRVAILGAGLSGLVAAHGLRRALGPKMEIDIYESADRVGGQLHGVPVAGRPTDVGAEAFVLRRPEARELVAELGLHDEVVVPTGARPAVWAHARLNPLPSPAWMGIPATADAVRGLVDDVDAARMEREPGRPLNWSPGSDCSLGELVADRFGPSVVARSVDPMIGGVYACLAVDTGVRAALPALARLLDEGAPSLTAAVAALLPAPGEARAPVFGALRGGYRRLVDALVESAAAHLYLTRPVGPVRRVGAAWEVDGHGYDGVVVATPAPVAARQLAAVAAVSADGLRGIATASSAVVAMAVDPATPLPERSGVLAATGEELARGVSADPVKAITLSSRKWAHYAADSGVAGGGAPRVRASFGRLGQPVTATDGELIATASAALAQVCGTSAVALVDAVVQRWPDGLPCYAPGHNGRIDGVIAGLPAGIAVAGSAYRGVGVPACIGQARAAAAAVGAHLAAR</sequence>
<comment type="caution">
    <text evidence="2">The sequence shown here is derived from an EMBL/GenBank/DDBJ whole genome shotgun (WGS) entry which is preliminary data.</text>
</comment>
<dbReference type="Gene3D" id="3.50.50.60">
    <property type="entry name" value="FAD/NAD(P)-binding domain"/>
    <property type="match status" value="1"/>
</dbReference>
<accession>A0ABP6LKI0</accession>